<feature type="domain" description="GGDEF" evidence="3">
    <location>
        <begin position="403"/>
        <end position="535"/>
    </location>
</feature>
<dbReference type="Gene3D" id="3.30.70.270">
    <property type="match status" value="1"/>
</dbReference>
<dbReference type="InterPro" id="IPR035965">
    <property type="entry name" value="PAS-like_dom_sf"/>
</dbReference>
<evidence type="ECO:0000313" key="6">
    <source>
        <dbReference type="Proteomes" id="UP000782519"/>
    </source>
</evidence>
<dbReference type="Gene3D" id="3.30.450.20">
    <property type="entry name" value="PAS domain"/>
    <property type="match status" value="1"/>
</dbReference>
<dbReference type="Proteomes" id="UP000782519">
    <property type="component" value="Unassembled WGS sequence"/>
</dbReference>
<dbReference type="SUPFAM" id="SSF55785">
    <property type="entry name" value="PYP-like sensor domain (PAS domain)"/>
    <property type="match status" value="1"/>
</dbReference>
<keyword evidence="1" id="KW-0472">Membrane</keyword>
<feature type="domain" description="EAL" evidence="2">
    <location>
        <begin position="544"/>
        <end position="793"/>
    </location>
</feature>
<dbReference type="PANTHER" id="PTHR44757">
    <property type="entry name" value="DIGUANYLATE CYCLASE DGCP"/>
    <property type="match status" value="1"/>
</dbReference>
<dbReference type="GO" id="GO:0016020">
    <property type="term" value="C:membrane"/>
    <property type="evidence" value="ECO:0007669"/>
    <property type="project" value="UniProtKB-UniRule"/>
</dbReference>
<dbReference type="EMBL" id="JACRJB010000042">
    <property type="protein sequence ID" value="MBI5130708.1"/>
    <property type="molecule type" value="Genomic_DNA"/>
</dbReference>
<gene>
    <name evidence="5" type="ORF">HZA66_14805</name>
</gene>
<dbReference type="Pfam" id="PF00990">
    <property type="entry name" value="GGDEF"/>
    <property type="match status" value="1"/>
</dbReference>
<dbReference type="Pfam" id="PF12860">
    <property type="entry name" value="PAS_7"/>
    <property type="match status" value="1"/>
</dbReference>
<dbReference type="InterPro" id="IPR000160">
    <property type="entry name" value="GGDEF_dom"/>
</dbReference>
<evidence type="ECO:0000259" key="3">
    <source>
        <dbReference type="PROSITE" id="PS50887"/>
    </source>
</evidence>
<dbReference type="InterPro" id="IPR043128">
    <property type="entry name" value="Rev_trsase/Diguanyl_cyclase"/>
</dbReference>
<name>A0A933RYE0_RHOPL</name>
<dbReference type="PROSITE" id="PS50887">
    <property type="entry name" value="GGDEF"/>
    <property type="match status" value="1"/>
</dbReference>
<dbReference type="InterPro" id="IPR052155">
    <property type="entry name" value="Biofilm_reg_signaling"/>
</dbReference>
<dbReference type="InterPro" id="IPR035919">
    <property type="entry name" value="EAL_sf"/>
</dbReference>
<feature type="transmembrane region" description="Helical" evidence="1">
    <location>
        <begin position="113"/>
        <end position="130"/>
    </location>
</feature>
<dbReference type="InterPro" id="IPR029787">
    <property type="entry name" value="Nucleotide_cyclase"/>
</dbReference>
<dbReference type="SUPFAM" id="SSF55073">
    <property type="entry name" value="Nucleotide cyclase"/>
    <property type="match status" value="1"/>
</dbReference>
<evidence type="ECO:0000259" key="4">
    <source>
        <dbReference type="PROSITE" id="PS50924"/>
    </source>
</evidence>
<proteinExistence type="predicted"/>
<evidence type="ECO:0000313" key="5">
    <source>
        <dbReference type="EMBL" id="MBI5130708.1"/>
    </source>
</evidence>
<feature type="transmembrane region" description="Helical" evidence="1">
    <location>
        <begin position="142"/>
        <end position="162"/>
    </location>
</feature>
<feature type="transmembrane region" description="Helical" evidence="1">
    <location>
        <begin position="47"/>
        <end position="73"/>
    </location>
</feature>
<feature type="transmembrane region" description="Helical" evidence="1">
    <location>
        <begin position="211"/>
        <end position="235"/>
    </location>
</feature>
<dbReference type="Gene3D" id="3.20.20.450">
    <property type="entry name" value="EAL domain"/>
    <property type="match status" value="1"/>
</dbReference>
<comment type="caution">
    <text evidence="5">The sequence shown here is derived from an EMBL/GenBank/DDBJ whole genome shotgun (WGS) entry which is preliminary data.</text>
</comment>
<dbReference type="Pfam" id="PF03707">
    <property type="entry name" value="MHYT"/>
    <property type="match status" value="2"/>
</dbReference>
<dbReference type="Pfam" id="PF00563">
    <property type="entry name" value="EAL"/>
    <property type="match status" value="1"/>
</dbReference>
<dbReference type="AlphaFoldDB" id="A0A933RYE0"/>
<accession>A0A933RYE0</accession>
<dbReference type="SMART" id="SM00052">
    <property type="entry name" value="EAL"/>
    <property type="match status" value="1"/>
</dbReference>
<keyword evidence="1" id="KW-1133">Transmembrane helix</keyword>
<dbReference type="CDD" id="cd01948">
    <property type="entry name" value="EAL"/>
    <property type="match status" value="1"/>
</dbReference>
<dbReference type="PROSITE" id="PS50924">
    <property type="entry name" value="MHYT"/>
    <property type="match status" value="1"/>
</dbReference>
<feature type="domain" description="MHYT" evidence="4">
    <location>
        <begin position="12"/>
        <end position="197"/>
    </location>
</feature>
<evidence type="ECO:0000256" key="1">
    <source>
        <dbReference type="PROSITE-ProRule" id="PRU00244"/>
    </source>
</evidence>
<dbReference type="SMART" id="SM00267">
    <property type="entry name" value="GGDEF"/>
    <property type="match status" value="1"/>
</dbReference>
<dbReference type="CDD" id="cd01949">
    <property type="entry name" value="GGDEF"/>
    <property type="match status" value="1"/>
</dbReference>
<dbReference type="NCBIfam" id="TIGR00254">
    <property type="entry name" value="GGDEF"/>
    <property type="match status" value="1"/>
</dbReference>
<feature type="transmembrane region" description="Helical" evidence="1">
    <location>
        <begin position="169"/>
        <end position="191"/>
    </location>
</feature>
<organism evidence="5 6">
    <name type="scientific">Rhodopseudomonas palustris</name>
    <dbReference type="NCBI Taxonomy" id="1076"/>
    <lineage>
        <taxon>Bacteria</taxon>
        <taxon>Pseudomonadati</taxon>
        <taxon>Pseudomonadota</taxon>
        <taxon>Alphaproteobacteria</taxon>
        <taxon>Hyphomicrobiales</taxon>
        <taxon>Nitrobacteraceae</taxon>
        <taxon>Rhodopseudomonas</taxon>
    </lineage>
</organism>
<sequence>MLKVWTCLQTQHDWRLVLVAGLVCFLTCLAAVNLHQRARAVGTRPSVGWLLAAGAVTGGGIWATHFIAMLAYVPGFDFDFDLTMTVASLIVAATMTTLGLSVAACLPGSRGTVIGGGLIGAGIGCMHYMGMASLNFVILWDWPIVAVSLLCALVGSIGAVALAQRGETLPALTGAAGLLALAILSHHFIAMGAMDALPPVTADHAADRIEPLALCLAIAAATGAIIVASLFVALIDRSTHRRITERNLQLDVALNNMGRGLCMFDASGRVQLCNSEYLDMYHLRGHDLQAGVDYRHLLQLKAQVGTSPIDAGTHCARLAEAIAERRPMEWMTSLADGRQIHVSYRPVAHGGWVITHEDYTERMQNRSRIEFLAHHDGLTQLPNRSAFDKQFDEAIIRANKARSNFATICIDLDRFKEINDVYGHGVGDAFLCEVARRLSAASEDAFVARIGGDEFVIIAEGSEQPAAAAELCERILRAFDAEFLLKGCAIKGNCSIGVAIYPDNGRAAEELLANADAALYRVKADQRGSYRFFETALDASLREKRMLQMELAEAVEAGQFEPHYQPQVNAAGEVVGFEVLGRWRHPERGLVAPALFIGLAEETGLIGGIDEQILRAACREAASWEKPLPIAVNLSPIDFRRGDVPSMILSILFETGLSPGRLHIEITEGVLMQDDGRVMSQLRRIKSLGAHLALDDFGTGYSSLSYLQAFPFDKLKIDRAFVAQLDSNPQSRAIVRAIIGLGHTLGLSVIAEGVETDDQLDVLTGLGCDEFQGYLTGRPQPFRLYRHLTRSAPASIAV</sequence>
<protein>
    <submittedName>
        <fullName evidence="5">EAL domain-containing protein</fullName>
    </submittedName>
</protein>
<keyword evidence="1" id="KW-0812">Transmembrane</keyword>
<dbReference type="PROSITE" id="PS50883">
    <property type="entry name" value="EAL"/>
    <property type="match status" value="1"/>
</dbReference>
<dbReference type="PANTHER" id="PTHR44757:SF2">
    <property type="entry name" value="BIOFILM ARCHITECTURE MAINTENANCE PROTEIN MBAA"/>
    <property type="match status" value="1"/>
</dbReference>
<reference evidence="5" key="1">
    <citation type="submission" date="2020-07" db="EMBL/GenBank/DDBJ databases">
        <title>Huge and variable diversity of episymbiotic CPR bacteria and DPANN archaea in groundwater ecosystems.</title>
        <authorList>
            <person name="He C.Y."/>
            <person name="Keren R."/>
            <person name="Whittaker M."/>
            <person name="Farag I.F."/>
            <person name="Doudna J."/>
            <person name="Cate J.H.D."/>
            <person name="Banfield J.F."/>
        </authorList>
    </citation>
    <scope>NUCLEOTIDE SEQUENCE</scope>
    <source>
        <strain evidence="5">NC_groundwater_1818_Pr3_B-0.1um_66_35</strain>
    </source>
</reference>
<dbReference type="InterPro" id="IPR005330">
    <property type="entry name" value="MHYT_dom"/>
</dbReference>
<dbReference type="SUPFAM" id="SSF141868">
    <property type="entry name" value="EAL domain-like"/>
    <property type="match status" value="1"/>
</dbReference>
<evidence type="ECO:0000259" key="2">
    <source>
        <dbReference type="PROSITE" id="PS50883"/>
    </source>
</evidence>
<feature type="transmembrane region" description="Helical" evidence="1">
    <location>
        <begin position="14"/>
        <end position="35"/>
    </location>
</feature>
<dbReference type="InterPro" id="IPR001633">
    <property type="entry name" value="EAL_dom"/>
</dbReference>
<feature type="transmembrane region" description="Helical" evidence="1">
    <location>
        <begin position="85"/>
        <end position="106"/>
    </location>
</feature>